<proteinExistence type="predicted"/>
<dbReference type="Pfam" id="PF20446">
    <property type="entry name" value="ABC_N"/>
    <property type="match status" value="1"/>
</dbReference>
<evidence type="ECO:0000313" key="2">
    <source>
        <dbReference type="EMBL" id="HJC70822.1"/>
    </source>
</evidence>
<dbReference type="AlphaFoldDB" id="A0A9D2Q0W8"/>
<feature type="domain" description="ATPase of the ABC class N-terminal" evidence="1">
    <location>
        <begin position="6"/>
        <end position="54"/>
    </location>
</feature>
<reference evidence="2" key="2">
    <citation type="submission" date="2021-04" db="EMBL/GenBank/DDBJ databases">
        <authorList>
            <person name="Gilroy R."/>
        </authorList>
    </citation>
    <scope>NUCLEOTIDE SEQUENCE</scope>
    <source>
        <strain evidence="2">CHK130-7132</strain>
    </source>
</reference>
<dbReference type="InterPro" id="IPR046833">
    <property type="entry name" value="ABC_N"/>
</dbReference>
<feature type="non-terminal residue" evidence="2">
    <location>
        <position position="55"/>
    </location>
</feature>
<gene>
    <name evidence="2" type="ORF">H9932_14260</name>
</gene>
<protein>
    <submittedName>
        <fullName evidence="2">ABC-ATPase domain-containing protein</fullName>
    </submittedName>
</protein>
<reference evidence="2" key="1">
    <citation type="journal article" date="2021" name="PeerJ">
        <title>Extensive microbial diversity within the chicken gut microbiome revealed by metagenomics and culture.</title>
        <authorList>
            <person name="Gilroy R."/>
            <person name="Ravi A."/>
            <person name="Getino M."/>
            <person name="Pursley I."/>
            <person name="Horton D.L."/>
            <person name="Alikhan N.F."/>
            <person name="Baker D."/>
            <person name="Gharbi K."/>
            <person name="Hall N."/>
            <person name="Watson M."/>
            <person name="Adriaenssens E.M."/>
            <person name="Foster-Nyarko E."/>
            <person name="Jarju S."/>
            <person name="Secka A."/>
            <person name="Antonio M."/>
            <person name="Oren A."/>
            <person name="Chaudhuri R.R."/>
            <person name="La Ragione R."/>
            <person name="Hildebrand F."/>
            <person name="Pallen M.J."/>
        </authorList>
    </citation>
    <scope>NUCLEOTIDE SEQUENCE</scope>
    <source>
        <strain evidence="2">CHK130-7132</strain>
    </source>
</reference>
<dbReference type="Proteomes" id="UP000823854">
    <property type="component" value="Unassembled WGS sequence"/>
</dbReference>
<dbReference type="EMBL" id="DWWC01000303">
    <property type="protein sequence ID" value="HJC70822.1"/>
    <property type="molecule type" value="Genomic_DNA"/>
</dbReference>
<organism evidence="2 3">
    <name type="scientific">Candidatus Brachybacterium intestinipullorum</name>
    <dbReference type="NCBI Taxonomy" id="2838512"/>
    <lineage>
        <taxon>Bacteria</taxon>
        <taxon>Bacillati</taxon>
        <taxon>Actinomycetota</taxon>
        <taxon>Actinomycetes</taxon>
        <taxon>Micrococcales</taxon>
        <taxon>Dermabacteraceae</taxon>
        <taxon>Brachybacterium</taxon>
    </lineage>
</organism>
<comment type="caution">
    <text evidence="2">The sequence shown here is derived from an EMBL/GenBank/DDBJ whole genome shotgun (WGS) entry which is preliminary data.</text>
</comment>
<accession>A0A9D2Q0W8</accession>
<name>A0A9D2Q0W8_9MICO</name>
<evidence type="ECO:0000313" key="3">
    <source>
        <dbReference type="Proteomes" id="UP000823854"/>
    </source>
</evidence>
<evidence type="ECO:0000259" key="1">
    <source>
        <dbReference type="Pfam" id="PF20446"/>
    </source>
</evidence>
<sequence length="55" mass="6005">MTSDLSTLTQLLASLDGRGYGSYKQLKGSYDLGPCHLVIDHVQVDPYAPPSLLRL</sequence>